<dbReference type="EC" id="2.3.2.8" evidence="2"/>
<dbReference type="PANTHER" id="PTHR21367">
    <property type="entry name" value="ARGININE-TRNA-PROTEIN TRANSFERASE 1"/>
    <property type="match status" value="1"/>
</dbReference>
<dbReference type="InterPro" id="IPR030700">
    <property type="entry name" value="N-end_Aminoacyl_Trfase"/>
</dbReference>
<name>A0A8J2T478_ZYGB2</name>
<sequence>MTERLVVSEPYYFTEPMSHCGYCKGKKPKRQNNFSLQSWYNYHSDKHDNDNTANCTMGVQVELMSVEMYDKLCNMGFRRSGRFLYKPDLLRNCCRLYTIRTTAEKVHISKDIKSCVKRFKKAVTAQQTTKGRGTPYNYMKEIVEAENDSQVFHTRFEPAFFSEEKYKLFAKYQERVHDDHDHSPKSFKRFLCDSPFSPDVQKGTKQEWDQLNGWKNSTTEYFKRLGPAHECYFYEDKLIALAVIDILPSGISSVYFIWDPDYHKWSLGKLSALRELTICSKINRKFYYMGYYMDDCPKMNYKGHYGGELMDICNFKFAPLEFLQQYIEDGNFFVLSDESDLNDEPDLNDRLTKHPTTWQELEKLHNVAENIYGFNGKAFSTADKAADRLSQQEIPYRKDAVRDICHQNTNKKDIYRIPNVAPGLLPLHEIADLVSEGKFDLLNNRLLLFDTTDGRIRPMARFTDESPQIKKAICNLVRLFGLQNTRDALLII</sequence>
<reference evidence="8" key="1">
    <citation type="journal article" date="2013" name="Genome Announc.">
        <title>Genome sequence of the food spoilage yeast Zygosaccharomyces bailii CLIB 213(T).</title>
        <authorList>
            <person name="Galeote V."/>
            <person name="Bigey F."/>
            <person name="Devillers H."/>
            <person name="Neuveglise C."/>
            <person name="Dequin S."/>
        </authorList>
    </citation>
    <scope>NUCLEOTIDE SEQUENCE [LARGE SCALE GENOMIC DNA]</scope>
    <source>
        <strain evidence="8">CLIB 213 / ATCC 58445 / CBS 680 / CCRC 21525 / NBRC 1098 / NCYC 1416 / NRRL Y-2227</strain>
    </source>
</reference>
<dbReference type="GO" id="GO:0005737">
    <property type="term" value="C:cytoplasm"/>
    <property type="evidence" value="ECO:0007669"/>
    <property type="project" value="TreeGrafter"/>
</dbReference>
<feature type="domain" description="N-end aminoacyl transferase N-terminal" evidence="5">
    <location>
        <begin position="18"/>
        <end position="113"/>
    </location>
</feature>
<feature type="domain" description="N-end rule aminoacyl transferase C-terminal" evidence="6">
    <location>
        <begin position="164"/>
        <end position="306"/>
    </location>
</feature>
<evidence type="ECO:0000313" key="8">
    <source>
        <dbReference type="Proteomes" id="UP000019375"/>
    </source>
</evidence>
<evidence type="ECO:0000256" key="4">
    <source>
        <dbReference type="ARBA" id="ARBA00023315"/>
    </source>
</evidence>
<dbReference type="AlphaFoldDB" id="A0A8J2T478"/>
<dbReference type="OrthoDB" id="74183at2759"/>
<dbReference type="EMBL" id="HG316454">
    <property type="protein sequence ID" value="CDF87538.1"/>
    <property type="molecule type" value="Genomic_DNA"/>
</dbReference>
<dbReference type="InterPro" id="IPR016181">
    <property type="entry name" value="Acyl_CoA_acyltransferase"/>
</dbReference>
<evidence type="ECO:0000256" key="2">
    <source>
        <dbReference type="ARBA" id="ARBA00012025"/>
    </source>
</evidence>
<accession>A0A8J2T478</accession>
<dbReference type="Pfam" id="PF04377">
    <property type="entry name" value="ATE_C"/>
    <property type="match status" value="1"/>
</dbReference>
<dbReference type="SUPFAM" id="SSF55729">
    <property type="entry name" value="Acyl-CoA N-acyltransferases (Nat)"/>
    <property type="match status" value="1"/>
</dbReference>
<proteinExistence type="inferred from homology"/>
<organism evidence="7 8">
    <name type="scientific">Zygosaccharomyces bailii (strain CLIB 213 / ATCC 58445 / CBS 680 / BCRC 21525 / NBRC 1098 / NCYC 1416 / NRRL Y-2227)</name>
    <dbReference type="NCBI Taxonomy" id="1333698"/>
    <lineage>
        <taxon>Eukaryota</taxon>
        <taxon>Fungi</taxon>
        <taxon>Dikarya</taxon>
        <taxon>Ascomycota</taxon>
        <taxon>Saccharomycotina</taxon>
        <taxon>Saccharomycetes</taxon>
        <taxon>Saccharomycetales</taxon>
        <taxon>Saccharomycetaceae</taxon>
        <taxon>Zygosaccharomyces</taxon>
    </lineage>
</organism>
<evidence type="ECO:0000313" key="7">
    <source>
        <dbReference type="EMBL" id="CDF87538.1"/>
    </source>
</evidence>
<gene>
    <name evidence="7" type="ORF">BN860_08680g</name>
</gene>
<dbReference type="Proteomes" id="UP000019375">
    <property type="component" value="Unassembled WGS sequence"/>
</dbReference>
<dbReference type="PANTHER" id="PTHR21367:SF1">
    <property type="entry name" value="ARGINYL-TRNA--PROTEIN TRANSFERASE 1"/>
    <property type="match status" value="1"/>
</dbReference>
<comment type="similarity">
    <text evidence="1">Belongs to the R-transferase family.</text>
</comment>
<dbReference type="InterPro" id="IPR007472">
    <property type="entry name" value="N-end_Aminoacyl_Trfase_C"/>
</dbReference>
<dbReference type="InterPro" id="IPR007471">
    <property type="entry name" value="N-end_Aminoacyl_Trfase_N"/>
</dbReference>
<protein>
    <recommendedName>
        <fullName evidence="2">arginyltransferase</fullName>
        <ecNumber evidence="2">2.3.2.8</ecNumber>
    </recommendedName>
</protein>
<keyword evidence="3" id="KW-0808">Transferase</keyword>
<evidence type="ECO:0000256" key="3">
    <source>
        <dbReference type="ARBA" id="ARBA00022679"/>
    </source>
</evidence>
<evidence type="ECO:0000259" key="5">
    <source>
        <dbReference type="Pfam" id="PF04376"/>
    </source>
</evidence>
<dbReference type="Pfam" id="PF04376">
    <property type="entry name" value="ATE_N"/>
    <property type="match status" value="1"/>
</dbReference>
<dbReference type="GO" id="GO:0004057">
    <property type="term" value="F:arginyl-tRNA--protein transferase activity"/>
    <property type="evidence" value="ECO:0007669"/>
    <property type="project" value="UniProtKB-EC"/>
</dbReference>
<keyword evidence="8" id="KW-1185">Reference proteome</keyword>
<keyword evidence="4" id="KW-0012">Acyltransferase</keyword>
<evidence type="ECO:0000259" key="6">
    <source>
        <dbReference type="Pfam" id="PF04377"/>
    </source>
</evidence>
<evidence type="ECO:0000256" key="1">
    <source>
        <dbReference type="ARBA" id="ARBA00009991"/>
    </source>
</evidence>